<keyword evidence="6" id="KW-1185">Reference proteome</keyword>
<organism evidence="5 6">
    <name type="scientific">Natronosalvus rutilus</name>
    <dbReference type="NCBI Taxonomy" id="2953753"/>
    <lineage>
        <taxon>Archaea</taxon>
        <taxon>Methanobacteriati</taxon>
        <taxon>Methanobacteriota</taxon>
        <taxon>Stenosarchaea group</taxon>
        <taxon>Halobacteria</taxon>
        <taxon>Halobacteriales</taxon>
        <taxon>Natrialbaceae</taxon>
        <taxon>Natronosalvus</taxon>
    </lineage>
</organism>
<gene>
    <name evidence="5" type="ORF">NGM29_04730</name>
</gene>
<dbReference type="HAMAP" id="MF_00026">
    <property type="entry name" value="dsDNA_bind"/>
    <property type="match status" value="1"/>
</dbReference>
<evidence type="ECO:0000256" key="1">
    <source>
        <dbReference type="ARBA" id="ARBA00010490"/>
    </source>
</evidence>
<evidence type="ECO:0000256" key="2">
    <source>
        <dbReference type="ARBA" id="ARBA00023125"/>
    </source>
</evidence>
<comment type="similarity">
    <text evidence="1 3">Belongs to the PDCD5 family.</text>
</comment>
<reference evidence="5" key="1">
    <citation type="submission" date="2022-06" db="EMBL/GenBank/DDBJ databases">
        <title>Diverse halophilic archaea isolated from saline environments.</title>
        <authorList>
            <person name="Cui H.-L."/>
        </authorList>
    </citation>
    <scope>NUCLEOTIDE SEQUENCE</scope>
    <source>
        <strain evidence="5">WLHS1</strain>
    </source>
</reference>
<evidence type="ECO:0000256" key="3">
    <source>
        <dbReference type="HAMAP-Rule" id="MF_00026"/>
    </source>
</evidence>
<evidence type="ECO:0000313" key="6">
    <source>
        <dbReference type="Proteomes" id="UP001056855"/>
    </source>
</evidence>
<feature type="region of interest" description="Disordered" evidence="4">
    <location>
        <begin position="1"/>
        <end position="53"/>
    </location>
</feature>
<feature type="compositionally biased region" description="Acidic residues" evidence="4">
    <location>
        <begin position="1"/>
        <end position="11"/>
    </location>
</feature>
<dbReference type="KEGG" id="sawl:NGM29_04730"/>
<dbReference type="InterPro" id="IPR002836">
    <property type="entry name" value="PDCD5-like"/>
</dbReference>
<dbReference type="EMBL" id="CP100355">
    <property type="protein sequence ID" value="UTF54584.1"/>
    <property type="molecule type" value="Genomic_DNA"/>
</dbReference>
<feature type="compositionally biased region" description="Basic and acidic residues" evidence="4">
    <location>
        <begin position="12"/>
        <end position="26"/>
    </location>
</feature>
<evidence type="ECO:0000313" key="5">
    <source>
        <dbReference type="EMBL" id="UTF54584.1"/>
    </source>
</evidence>
<dbReference type="PANTHER" id="PTHR10840">
    <property type="entry name" value="PROGRAMMED CELL DEATH PROTEIN 5"/>
    <property type="match status" value="1"/>
</dbReference>
<dbReference type="NCBIfam" id="NF003268">
    <property type="entry name" value="PRK04239.1"/>
    <property type="match status" value="1"/>
</dbReference>
<dbReference type="PANTHER" id="PTHR10840:SF0">
    <property type="entry name" value="PROGRAMMED CELL DEATH PROTEIN 5"/>
    <property type="match status" value="1"/>
</dbReference>
<proteinExistence type="inferred from homology"/>
<keyword evidence="2 3" id="KW-0238">DNA-binding</keyword>
<dbReference type="GO" id="GO:0003677">
    <property type="term" value="F:DNA binding"/>
    <property type="evidence" value="ECO:0007669"/>
    <property type="project" value="UniProtKB-UniRule"/>
</dbReference>
<dbReference type="Pfam" id="PF01984">
    <property type="entry name" value="dsDNA_bind"/>
    <property type="match status" value="1"/>
</dbReference>
<accession>A0A9E7NA36</accession>
<dbReference type="Proteomes" id="UP001056855">
    <property type="component" value="Chromosome"/>
</dbReference>
<dbReference type="InterPro" id="IPR022889">
    <property type="entry name" value="DNA_bind_arc"/>
</dbReference>
<protein>
    <recommendedName>
        <fullName evidence="3">DNA-binding protein NGM29_04730</fullName>
    </recommendedName>
</protein>
<feature type="compositionally biased region" description="Low complexity" evidence="4">
    <location>
        <begin position="36"/>
        <end position="53"/>
    </location>
</feature>
<dbReference type="Gene3D" id="1.10.8.140">
    <property type="entry name" value="PDCD5-like"/>
    <property type="match status" value="1"/>
</dbReference>
<dbReference type="GeneID" id="73289326"/>
<evidence type="ECO:0000256" key="4">
    <source>
        <dbReference type="SAM" id="MobiDB-lite"/>
    </source>
</evidence>
<dbReference type="GO" id="GO:0005829">
    <property type="term" value="C:cytosol"/>
    <property type="evidence" value="ECO:0007669"/>
    <property type="project" value="TreeGrafter"/>
</dbReference>
<dbReference type="InterPro" id="IPR036883">
    <property type="entry name" value="PDCD5-like_sf"/>
</dbReference>
<dbReference type="PIRSF" id="PIRSF015730">
    <property type="entry name" value="TFAR19"/>
    <property type="match status" value="1"/>
</dbReference>
<name>A0A9E7NA36_9EURY</name>
<dbReference type="RefSeq" id="WP_254159270.1">
    <property type="nucleotide sequence ID" value="NZ_CP100355.1"/>
</dbReference>
<dbReference type="SUPFAM" id="SSF46950">
    <property type="entry name" value="Double-stranded DNA-binding domain"/>
    <property type="match status" value="1"/>
</dbReference>
<dbReference type="AlphaFoldDB" id="A0A9E7NA36"/>
<sequence>MNGGQSDDDLEELRRKKLEQLQDRAESQGGQGQGQGRANAEAQEAAQQQADAQRQALLRQYLTDDARKRLNTVKMSKQQFGEQVERQVVALAQSGRIQGKIDDQKMEQLLKELQPEKKSFDIKRR</sequence>